<sequence length="228" mass="24322">METQMTDTASTTNDGAQTSQHSNGSQVTADALYGGQQQASEGQDQQVAEPANTDNSEGNTEGDPAEKPQGAPEKYEFTPPEGKEFDAEMIGNFSEVAKELNLTQDAAQKLVESMGPKIAERQLAQVEAIRNEWAQQSQTDKEFGGDKLNENMAVAKKALDSFGTPELRTLLVQSGLGNNPEVIRFMFRAGKAISEDTFVGNSPGAGGKPSGPQDFNAKAAALYSNQQS</sequence>
<dbReference type="EMBL" id="LR797406">
    <property type="protein sequence ID" value="CAB4214004.1"/>
    <property type="molecule type" value="Genomic_DNA"/>
</dbReference>
<evidence type="ECO:0000313" key="3">
    <source>
        <dbReference type="EMBL" id="CAB4171282.1"/>
    </source>
</evidence>
<proteinExistence type="predicted"/>
<feature type="region of interest" description="Disordered" evidence="1">
    <location>
        <begin position="1"/>
        <end position="84"/>
    </location>
</feature>
<feature type="compositionally biased region" description="Low complexity" evidence="1">
    <location>
        <begin position="34"/>
        <end position="46"/>
    </location>
</feature>
<gene>
    <name evidence="4" type="ORF">UFOVP1453_9</name>
    <name evidence="2" type="ORF">UFOVP832_4</name>
    <name evidence="3" type="ORF">UFOVP919_21</name>
</gene>
<dbReference type="EMBL" id="LR796767">
    <property type="protein sequence ID" value="CAB4164217.1"/>
    <property type="molecule type" value="Genomic_DNA"/>
</dbReference>
<evidence type="ECO:0000256" key="1">
    <source>
        <dbReference type="SAM" id="MobiDB-lite"/>
    </source>
</evidence>
<accession>A0A6J5SI11</accession>
<evidence type="ECO:0000313" key="4">
    <source>
        <dbReference type="EMBL" id="CAB4214004.1"/>
    </source>
</evidence>
<dbReference type="EMBL" id="LR796862">
    <property type="protein sequence ID" value="CAB4171282.1"/>
    <property type="molecule type" value="Genomic_DNA"/>
</dbReference>
<evidence type="ECO:0000313" key="2">
    <source>
        <dbReference type="EMBL" id="CAB4164217.1"/>
    </source>
</evidence>
<feature type="compositionally biased region" description="Basic and acidic residues" evidence="1">
    <location>
        <begin position="73"/>
        <end position="84"/>
    </location>
</feature>
<keyword evidence="4" id="KW-0645">Protease</keyword>
<protein>
    <submittedName>
        <fullName evidence="4">Putative protease</fullName>
    </submittedName>
</protein>
<reference evidence="4" key="1">
    <citation type="submission" date="2020-05" db="EMBL/GenBank/DDBJ databases">
        <authorList>
            <person name="Chiriac C."/>
            <person name="Salcher M."/>
            <person name="Ghai R."/>
            <person name="Kavagutti S V."/>
        </authorList>
    </citation>
    <scope>NUCLEOTIDE SEQUENCE</scope>
</reference>
<name>A0A6J5SI11_9CAUD</name>
<keyword evidence="4" id="KW-0378">Hydrolase</keyword>
<organism evidence="4">
    <name type="scientific">uncultured Caudovirales phage</name>
    <dbReference type="NCBI Taxonomy" id="2100421"/>
    <lineage>
        <taxon>Viruses</taxon>
        <taxon>Duplodnaviria</taxon>
        <taxon>Heunggongvirae</taxon>
        <taxon>Uroviricota</taxon>
        <taxon>Caudoviricetes</taxon>
        <taxon>Peduoviridae</taxon>
        <taxon>Maltschvirus</taxon>
        <taxon>Maltschvirus maltsch</taxon>
    </lineage>
</organism>
<feature type="compositionally biased region" description="Polar residues" evidence="1">
    <location>
        <begin position="1"/>
        <end position="28"/>
    </location>
</feature>
<dbReference type="GO" id="GO:0008233">
    <property type="term" value="F:peptidase activity"/>
    <property type="evidence" value="ECO:0007669"/>
    <property type="project" value="UniProtKB-KW"/>
</dbReference>
<dbReference type="GO" id="GO:0006508">
    <property type="term" value="P:proteolysis"/>
    <property type="evidence" value="ECO:0007669"/>
    <property type="project" value="UniProtKB-KW"/>
</dbReference>